<comment type="caution">
    <text evidence="1">The sequence shown here is derived from an EMBL/GenBank/DDBJ whole genome shotgun (WGS) entry which is preliminary data.</text>
</comment>
<evidence type="ECO:0000313" key="1">
    <source>
        <dbReference type="EMBL" id="CAD8074977.1"/>
    </source>
</evidence>
<evidence type="ECO:0000313" key="2">
    <source>
        <dbReference type="Proteomes" id="UP000692954"/>
    </source>
</evidence>
<name>A0A8S1M4J7_9CILI</name>
<keyword evidence="2" id="KW-1185">Reference proteome</keyword>
<protein>
    <submittedName>
        <fullName evidence="1">Uncharacterized protein</fullName>
    </submittedName>
</protein>
<reference evidence="1" key="1">
    <citation type="submission" date="2021-01" db="EMBL/GenBank/DDBJ databases">
        <authorList>
            <consortium name="Genoscope - CEA"/>
            <person name="William W."/>
        </authorList>
    </citation>
    <scope>NUCLEOTIDE SEQUENCE</scope>
</reference>
<accession>A0A8S1M4J7</accession>
<organism evidence="1 2">
    <name type="scientific">Paramecium sonneborni</name>
    <dbReference type="NCBI Taxonomy" id="65129"/>
    <lineage>
        <taxon>Eukaryota</taxon>
        <taxon>Sar</taxon>
        <taxon>Alveolata</taxon>
        <taxon>Ciliophora</taxon>
        <taxon>Intramacronucleata</taxon>
        <taxon>Oligohymenophorea</taxon>
        <taxon>Peniculida</taxon>
        <taxon>Parameciidae</taxon>
        <taxon>Paramecium</taxon>
    </lineage>
</organism>
<gene>
    <name evidence="1" type="ORF">PSON_ATCC_30995.1.T0320374</name>
</gene>
<dbReference type="EMBL" id="CAJJDN010000032">
    <property type="protein sequence ID" value="CAD8074977.1"/>
    <property type="molecule type" value="Genomic_DNA"/>
</dbReference>
<sequence length="62" mass="7414">MQAIQQIEQVLKQKTGTWLMASKQIEQYCRRKIPSSSIPTYFYQYIQIKLQLKSIQSNFRSN</sequence>
<proteinExistence type="predicted"/>
<dbReference type="AlphaFoldDB" id="A0A8S1M4J7"/>
<dbReference type="Proteomes" id="UP000692954">
    <property type="component" value="Unassembled WGS sequence"/>
</dbReference>